<keyword evidence="2" id="KW-1185">Reference proteome</keyword>
<evidence type="ECO:0000313" key="1">
    <source>
        <dbReference type="EMBL" id="MBU8545000.1"/>
    </source>
</evidence>
<reference evidence="1 2" key="1">
    <citation type="submission" date="2021-01" db="EMBL/GenBank/DDBJ databases">
        <title>Roseomonas sp. nov, a bacterium isolated from an oil production mixture in Yumen Oilfield.</title>
        <authorList>
            <person name="Wu D."/>
        </authorList>
    </citation>
    <scope>NUCLEOTIDE SEQUENCE [LARGE SCALE GENOMIC DNA]</scope>
    <source>
        <strain evidence="1 2">ROY-5-3</strain>
    </source>
</reference>
<name>A0ABS6H8G5_9PROT</name>
<accession>A0ABS6H8G5</accession>
<proteinExistence type="predicted"/>
<sequence>MHYAATHTEAVRAAIESMGGTVMMARALVEGGRRVDLEGLDRDATALCAAVLALREAEARSLRPALEALLHQVNDLTAEVARA</sequence>
<protein>
    <submittedName>
        <fullName evidence="1">Uncharacterized protein</fullName>
    </submittedName>
</protein>
<dbReference type="Proteomes" id="UP000689967">
    <property type="component" value="Unassembled WGS sequence"/>
</dbReference>
<organism evidence="1 2">
    <name type="scientific">Falsiroseomonas oleicola</name>
    <dbReference type="NCBI Taxonomy" id="2801474"/>
    <lineage>
        <taxon>Bacteria</taxon>
        <taxon>Pseudomonadati</taxon>
        <taxon>Pseudomonadota</taxon>
        <taxon>Alphaproteobacteria</taxon>
        <taxon>Acetobacterales</taxon>
        <taxon>Roseomonadaceae</taxon>
        <taxon>Falsiroseomonas</taxon>
    </lineage>
</organism>
<gene>
    <name evidence="1" type="ORF">JJQ90_14870</name>
</gene>
<comment type="caution">
    <text evidence="1">The sequence shown here is derived from an EMBL/GenBank/DDBJ whole genome shotgun (WGS) entry which is preliminary data.</text>
</comment>
<dbReference type="RefSeq" id="WP_216876709.1">
    <property type="nucleotide sequence ID" value="NZ_JAERQM010000004.1"/>
</dbReference>
<evidence type="ECO:0000313" key="2">
    <source>
        <dbReference type="Proteomes" id="UP000689967"/>
    </source>
</evidence>
<dbReference type="EMBL" id="JAERQM010000004">
    <property type="protein sequence ID" value="MBU8545000.1"/>
    <property type="molecule type" value="Genomic_DNA"/>
</dbReference>